<evidence type="ECO:0000256" key="1">
    <source>
        <dbReference type="SAM" id="MobiDB-lite"/>
    </source>
</evidence>
<dbReference type="EMBL" id="QYTW02000027">
    <property type="protein sequence ID" value="RST57866.1"/>
    <property type="molecule type" value="Genomic_DNA"/>
</dbReference>
<proteinExistence type="predicted"/>
<feature type="region of interest" description="Disordered" evidence="1">
    <location>
        <begin position="1"/>
        <end position="35"/>
    </location>
</feature>
<evidence type="ECO:0000313" key="5">
    <source>
        <dbReference type="Proteomes" id="UP000680670"/>
    </source>
</evidence>
<keyword evidence="5" id="KW-1185">Reference proteome</keyword>
<dbReference type="Proteomes" id="UP000680670">
    <property type="component" value="Unassembled WGS sequence"/>
</dbReference>
<dbReference type="Proteomes" id="UP000287296">
    <property type="component" value="Unassembled WGS sequence"/>
</dbReference>
<organism evidence="3 4">
    <name type="scientific">Siminovitchia terrae</name>
    <name type="common">Bacillus terrae</name>
    <dbReference type="NCBI Taxonomy" id="1914933"/>
    <lineage>
        <taxon>Bacteria</taxon>
        <taxon>Bacillati</taxon>
        <taxon>Bacillota</taxon>
        <taxon>Bacilli</taxon>
        <taxon>Bacillales</taxon>
        <taxon>Bacillaceae</taxon>
        <taxon>Siminovitchia</taxon>
    </lineage>
</organism>
<sequence>MPRKTEDVHSNATPHSDGKYESVINDPTATQSPQLGVFVDDEKRERNPFQLSKNKNKDMEEFERFMRGDSLDKI</sequence>
<name>A0A429X3C8_SIMTE</name>
<dbReference type="EMBL" id="BORJ01000013">
    <property type="protein sequence ID" value="GIN98298.1"/>
    <property type="molecule type" value="Genomic_DNA"/>
</dbReference>
<evidence type="ECO:0000313" key="2">
    <source>
        <dbReference type="EMBL" id="GIN98298.1"/>
    </source>
</evidence>
<comment type="caution">
    <text evidence="3">The sequence shown here is derived from an EMBL/GenBank/DDBJ whole genome shotgun (WGS) entry which is preliminary data.</text>
</comment>
<gene>
    <name evidence="3" type="ORF">D5F11_020390</name>
    <name evidence="2" type="ORF">J6TS1_41680</name>
</gene>
<dbReference type="AlphaFoldDB" id="A0A429X3C8"/>
<protein>
    <submittedName>
        <fullName evidence="3">Uncharacterized protein</fullName>
    </submittedName>
</protein>
<reference evidence="2 5" key="2">
    <citation type="submission" date="2021-03" db="EMBL/GenBank/DDBJ databases">
        <title>Antimicrobial resistance genes in bacteria isolated from Japanese honey, and their potential for conferring macrolide and lincosamide resistance in the American foulbrood pathogen Paenibacillus larvae.</title>
        <authorList>
            <person name="Okamoto M."/>
            <person name="Kumagai M."/>
            <person name="Kanamori H."/>
            <person name="Takamatsu D."/>
        </authorList>
    </citation>
    <scope>NUCLEOTIDE SEQUENCE [LARGE SCALE GENOMIC DNA]</scope>
    <source>
        <strain evidence="2 5">J6TS1</strain>
    </source>
</reference>
<dbReference type="RefSeq" id="WP_120117970.1">
    <property type="nucleotide sequence ID" value="NZ_BORI01000011.1"/>
</dbReference>
<evidence type="ECO:0000313" key="4">
    <source>
        <dbReference type="Proteomes" id="UP000287296"/>
    </source>
</evidence>
<evidence type="ECO:0000313" key="3">
    <source>
        <dbReference type="EMBL" id="RST57866.1"/>
    </source>
</evidence>
<accession>A0A429X3C8</accession>
<reference evidence="3 4" key="1">
    <citation type="submission" date="2018-12" db="EMBL/GenBank/DDBJ databases">
        <authorList>
            <person name="Sun L."/>
            <person name="Chen Z."/>
        </authorList>
    </citation>
    <scope>NUCLEOTIDE SEQUENCE [LARGE SCALE GENOMIC DNA]</scope>
    <source>
        <strain evidence="3 4">LMG 29736</strain>
    </source>
</reference>
<feature type="compositionally biased region" description="Polar residues" evidence="1">
    <location>
        <begin position="25"/>
        <end position="34"/>
    </location>
</feature>
<dbReference type="OrthoDB" id="2971589at2"/>